<keyword evidence="3" id="KW-1185">Reference proteome</keyword>
<feature type="region of interest" description="Disordered" evidence="1">
    <location>
        <begin position="454"/>
        <end position="483"/>
    </location>
</feature>
<feature type="compositionally biased region" description="Basic and acidic residues" evidence="1">
    <location>
        <begin position="289"/>
        <end position="304"/>
    </location>
</feature>
<sequence>MWRTLSDDARQAIRDLCDKHGARLYDYCRTELAAGDAEQAVAGAAMTVHLYADRVVDPALRRPWLYAVARAHRAVVAKPASIGSWSRPGRMSELLPEALLSLERPQRELLDLSVRHGLADRELAAIFELPEPEVRAIVMRAAAALEEWFAAIVAARSRDGCPDLTARMAEWVAAPGRRARARIGRHIQSCATCRAAPRTMTAGALLRRLPIAALPGTLPNRLALAQPLPGEGPLWRADGFPVQARTLVETGSSSPAPPVADATPPAPVAGPTTATSGKPWSAAGAAAADQEHPERELPGADVERAGGGLGHPGAPAVRGRHPFTPPSRTRPFRGGAYGDKLVYTTAVKGESNGTHHNGAIVRYGGITLSALEQTPNGGGAQWQEYWRPPADDDDDPEPGTPIRAVARLGLILGVGLLAAGLIWAVLNSQSQPATLTKAAAQASVPPQAPAAWGAEVTAPGSTGSALKSLPRKSALPRPAPPVARLSPSSLWLGTGRSGTFSLACTGRCEITSATGTNGIAVSGNRVRVRSPQDPCDLEPGTHRGRVAVRWTGRATGDGRTTGGVTTGGGTLTLDVAWTVGRSTDDDIVMLDVRGGTRLSPCD</sequence>
<dbReference type="SUPFAM" id="SSF88659">
    <property type="entry name" value="Sigma3 and sigma4 domains of RNA polymerase sigma factors"/>
    <property type="match status" value="1"/>
</dbReference>
<keyword evidence="2" id="KW-0804">Transcription</keyword>
<evidence type="ECO:0000313" key="2">
    <source>
        <dbReference type="EMBL" id="MCP2354122.1"/>
    </source>
</evidence>
<feature type="region of interest" description="Disordered" evidence="1">
    <location>
        <begin position="249"/>
        <end position="335"/>
    </location>
</feature>
<protein>
    <submittedName>
        <fullName evidence="2">DNA-directed RNA polymerase specialized sigma24 family protein</fullName>
    </submittedName>
</protein>
<dbReference type="Proteomes" id="UP001139648">
    <property type="component" value="Unassembled WGS sequence"/>
</dbReference>
<name>A0A9X2G7S2_9ACTN</name>
<feature type="compositionally biased region" description="Low complexity" evidence="1">
    <location>
        <begin position="251"/>
        <end position="288"/>
    </location>
</feature>
<comment type="caution">
    <text evidence="2">The sequence shown here is derived from an EMBL/GenBank/DDBJ whole genome shotgun (WGS) entry which is preliminary data.</text>
</comment>
<organism evidence="2 3">
    <name type="scientific">Nonomuraea thailandensis</name>
    <dbReference type="NCBI Taxonomy" id="1188745"/>
    <lineage>
        <taxon>Bacteria</taxon>
        <taxon>Bacillati</taxon>
        <taxon>Actinomycetota</taxon>
        <taxon>Actinomycetes</taxon>
        <taxon>Streptosporangiales</taxon>
        <taxon>Streptosporangiaceae</taxon>
        <taxon>Nonomuraea</taxon>
    </lineage>
</organism>
<evidence type="ECO:0000313" key="3">
    <source>
        <dbReference type="Proteomes" id="UP001139648"/>
    </source>
</evidence>
<dbReference type="EMBL" id="JAMZEB010000002">
    <property type="protein sequence ID" value="MCP2354122.1"/>
    <property type="molecule type" value="Genomic_DNA"/>
</dbReference>
<dbReference type="InterPro" id="IPR013324">
    <property type="entry name" value="RNA_pol_sigma_r3/r4-like"/>
</dbReference>
<proteinExistence type="predicted"/>
<reference evidence="2" key="1">
    <citation type="submission" date="2022-06" db="EMBL/GenBank/DDBJ databases">
        <title>Sequencing the genomes of 1000 actinobacteria strains.</title>
        <authorList>
            <person name="Klenk H.-P."/>
        </authorList>
    </citation>
    <scope>NUCLEOTIDE SEQUENCE</scope>
    <source>
        <strain evidence="2">DSM 46694</strain>
    </source>
</reference>
<dbReference type="RefSeq" id="WP_253740607.1">
    <property type="nucleotide sequence ID" value="NZ_BAABKA010000033.1"/>
</dbReference>
<evidence type="ECO:0000256" key="1">
    <source>
        <dbReference type="SAM" id="MobiDB-lite"/>
    </source>
</evidence>
<dbReference type="AlphaFoldDB" id="A0A9X2G7S2"/>
<gene>
    <name evidence="2" type="ORF">HD597_001142</name>
</gene>
<dbReference type="GO" id="GO:0000428">
    <property type="term" value="C:DNA-directed RNA polymerase complex"/>
    <property type="evidence" value="ECO:0007669"/>
    <property type="project" value="UniProtKB-KW"/>
</dbReference>
<keyword evidence="2" id="KW-0240">DNA-directed RNA polymerase</keyword>
<accession>A0A9X2G7S2</accession>